<comment type="similarity">
    <text evidence="2 7">Belongs to the phosphohexose mutase family.</text>
</comment>
<dbReference type="GO" id="GO:0005975">
    <property type="term" value="P:carbohydrate metabolic process"/>
    <property type="evidence" value="ECO:0007669"/>
    <property type="project" value="InterPro"/>
</dbReference>
<dbReference type="AlphaFoldDB" id="A0AAX3P598"/>
<dbReference type="GO" id="GO:0009252">
    <property type="term" value="P:peptidoglycan biosynthetic process"/>
    <property type="evidence" value="ECO:0007669"/>
    <property type="project" value="TreeGrafter"/>
</dbReference>
<dbReference type="Pfam" id="PF02880">
    <property type="entry name" value="PGM_PMM_III"/>
    <property type="match status" value="1"/>
</dbReference>
<dbReference type="SUPFAM" id="SSF53738">
    <property type="entry name" value="Phosphoglucomutase, first 3 domains"/>
    <property type="match status" value="3"/>
</dbReference>
<keyword evidence="5 7" id="KW-0460">Magnesium</keyword>
<dbReference type="SUPFAM" id="SSF55957">
    <property type="entry name" value="Phosphoglucomutase, C-terminal domain"/>
    <property type="match status" value="1"/>
</dbReference>
<gene>
    <name evidence="11" type="ORF">PY771_21135</name>
</gene>
<evidence type="ECO:0000256" key="5">
    <source>
        <dbReference type="ARBA" id="ARBA00022842"/>
    </source>
</evidence>
<evidence type="ECO:0000256" key="2">
    <source>
        <dbReference type="ARBA" id="ARBA00010231"/>
    </source>
</evidence>
<evidence type="ECO:0000259" key="10">
    <source>
        <dbReference type="Pfam" id="PF02880"/>
    </source>
</evidence>
<dbReference type="InterPro" id="IPR005846">
    <property type="entry name" value="A-D-PHexomutase_a/b/a-III"/>
</dbReference>
<dbReference type="InterPro" id="IPR050060">
    <property type="entry name" value="Phosphoglucosamine_mutase"/>
</dbReference>
<protein>
    <submittedName>
        <fullName evidence="11">Phosphomannomutase</fullName>
    </submittedName>
</protein>
<evidence type="ECO:0000256" key="6">
    <source>
        <dbReference type="ARBA" id="ARBA00023235"/>
    </source>
</evidence>
<dbReference type="PANTHER" id="PTHR42946">
    <property type="entry name" value="PHOSPHOHEXOSE MUTASE"/>
    <property type="match status" value="1"/>
</dbReference>
<dbReference type="Gene3D" id="3.30.310.50">
    <property type="entry name" value="Alpha-D-phosphohexomutase, C-terminal domain"/>
    <property type="match status" value="1"/>
</dbReference>
<dbReference type="Gene3D" id="3.40.120.10">
    <property type="entry name" value="Alpha-D-Glucose-1,6-Bisphosphate, subunit A, domain 3"/>
    <property type="match status" value="3"/>
</dbReference>
<dbReference type="CDD" id="cd03088">
    <property type="entry name" value="ManB"/>
    <property type="match status" value="1"/>
</dbReference>
<keyword evidence="3" id="KW-0597">Phosphoprotein</keyword>
<keyword evidence="4 7" id="KW-0479">Metal-binding</keyword>
<evidence type="ECO:0000313" key="11">
    <source>
        <dbReference type="EMBL" id="WEE26093.1"/>
    </source>
</evidence>
<dbReference type="GO" id="GO:0000287">
    <property type="term" value="F:magnesium ion binding"/>
    <property type="evidence" value="ECO:0007669"/>
    <property type="project" value="InterPro"/>
</dbReference>
<dbReference type="EMBL" id="CP118942">
    <property type="protein sequence ID" value="WEE26093.1"/>
    <property type="molecule type" value="Genomic_DNA"/>
</dbReference>
<dbReference type="GO" id="GO:0008966">
    <property type="term" value="F:phosphoglucosamine mutase activity"/>
    <property type="evidence" value="ECO:0007669"/>
    <property type="project" value="TreeGrafter"/>
</dbReference>
<dbReference type="Pfam" id="PF02878">
    <property type="entry name" value="PGM_PMM_I"/>
    <property type="match status" value="1"/>
</dbReference>
<dbReference type="Pfam" id="PF02879">
    <property type="entry name" value="PGM_PMM_II"/>
    <property type="match status" value="1"/>
</dbReference>
<proteinExistence type="inferred from homology"/>
<dbReference type="InterPro" id="IPR016055">
    <property type="entry name" value="A-D-PHexomutase_a/b/a-I/II/III"/>
</dbReference>
<feature type="domain" description="Alpha-D-phosphohexomutase alpha/beta/alpha" evidence="8">
    <location>
        <begin position="14"/>
        <end position="136"/>
    </location>
</feature>
<dbReference type="GO" id="GO:0005829">
    <property type="term" value="C:cytosol"/>
    <property type="evidence" value="ECO:0007669"/>
    <property type="project" value="TreeGrafter"/>
</dbReference>
<dbReference type="InterPro" id="IPR005845">
    <property type="entry name" value="A-D-PHexomutase_a/b/a-II"/>
</dbReference>
<feature type="domain" description="Alpha-D-phosphohexomutase alpha/beta/alpha" evidence="9">
    <location>
        <begin position="159"/>
        <end position="256"/>
    </location>
</feature>
<reference evidence="11" key="1">
    <citation type="submission" date="2023-02" db="EMBL/GenBank/DDBJ databases">
        <title>The sequence of Aeromonas hydrophila K533.</title>
        <authorList>
            <person name="Luo X."/>
        </authorList>
    </citation>
    <scope>NUCLEOTIDE SEQUENCE</scope>
    <source>
        <strain evidence="11">K533</strain>
    </source>
</reference>
<evidence type="ECO:0000259" key="8">
    <source>
        <dbReference type="Pfam" id="PF02878"/>
    </source>
</evidence>
<evidence type="ECO:0000313" key="12">
    <source>
        <dbReference type="Proteomes" id="UP001214666"/>
    </source>
</evidence>
<sequence length="475" mass="51984">MLRTKTIIQHSGLGFGTSGVRGLVNQLTAEVCQAFTHAFISVMRDRFTFKHVALGIDNRPSSLGMAGACAAALQQLGVEPLFYGVLPTPALALQAMRCRIPAIMVTGSHIPHDRNGLKFYGPGGEITKAEERQILEADIVFSKIMAQPMLQPSTEAAERYTERYLHFFNKSALAHKRIGIYEHSSAGRDIYPSIFQALGATVIRLGRSDDFIPIDTEALSTEDEQRALSWTQQYSLDALFSTDGDGDRPMLADEQGHWLKGDILGLLCCQYLGIQSLAMPLNCNSAVEQSGIATRVIRTRIGSPYVLEAMGGLAGKFAGFEANGGFMLGSSIDHEGRHLAALPTRDALLPALAALILARETGLAAILATLPSRFTHSDRIKVNPTAFMQKAISNRFWLLETLGLAADIDVDIDMTDGIRMQLPDHRIIHLRASANAPELRCYAEAKSQLEARTLVEKTLYIAIETMNSWNNLNSQ</sequence>
<accession>A0AAX3P598</accession>
<dbReference type="GO" id="GO:0006048">
    <property type="term" value="P:UDP-N-acetylglucosamine biosynthetic process"/>
    <property type="evidence" value="ECO:0007669"/>
    <property type="project" value="TreeGrafter"/>
</dbReference>
<evidence type="ECO:0000256" key="1">
    <source>
        <dbReference type="ARBA" id="ARBA00001946"/>
    </source>
</evidence>
<dbReference type="InterPro" id="IPR016066">
    <property type="entry name" value="A-D-PHexomutase_CS"/>
</dbReference>
<dbReference type="InterPro" id="IPR005844">
    <property type="entry name" value="A-D-PHexomutase_a/b/a-I"/>
</dbReference>
<organism evidence="11 12">
    <name type="scientific">Aeromonas hydrophila</name>
    <dbReference type="NCBI Taxonomy" id="644"/>
    <lineage>
        <taxon>Bacteria</taxon>
        <taxon>Pseudomonadati</taxon>
        <taxon>Pseudomonadota</taxon>
        <taxon>Gammaproteobacteria</taxon>
        <taxon>Aeromonadales</taxon>
        <taxon>Aeromonadaceae</taxon>
        <taxon>Aeromonas</taxon>
    </lineage>
</organism>
<feature type="domain" description="Alpha-D-phosphohexomutase alpha/beta/alpha" evidence="10">
    <location>
        <begin position="261"/>
        <end position="370"/>
    </location>
</feature>
<name>A0AAX3P598_AERHY</name>
<keyword evidence="6" id="KW-0413">Isomerase</keyword>
<comment type="cofactor">
    <cofactor evidence="1">
        <name>Mg(2+)</name>
        <dbReference type="ChEBI" id="CHEBI:18420"/>
    </cofactor>
</comment>
<evidence type="ECO:0000256" key="4">
    <source>
        <dbReference type="ARBA" id="ARBA00022723"/>
    </source>
</evidence>
<dbReference type="PROSITE" id="PS00710">
    <property type="entry name" value="PGM_PMM"/>
    <property type="match status" value="1"/>
</dbReference>
<dbReference type="PANTHER" id="PTHR42946:SF1">
    <property type="entry name" value="PHOSPHOGLUCOMUTASE (ALPHA-D-GLUCOSE-1,6-BISPHOSPHATE-DEPENDENT)"/>
    <property type="match status" value="1"/>
</dbReference>
<evidence type="ECO:0000256" key="3">
    <source>
        <dbReference type="ARBA" id="ARBA00022553"/>
    </source>
</evidence>
<evidence type="ECO:0000259" key="9">
    <source>
        <dbReference type="Pfam" id="PF02879"/>
    </source>
</evidence>
<dbReference type="Proteomes" id="UP001214666">
    <property type="component" value="Chromosome"/>
</dbReference>
<evidence type="ECO:0000256" key="7">
    <source>
        <dbReference type="RuleBase" id="RU004326"/>
    </source>
</evidence>
<dbReference type="RefSeq" id="WP_077095731.1">
    <property type="nucleotide sequence ID" value="NZ_AP023398.1"/>
</dbReference>
<dbReference type="GO" id="GO:0004615">
    <property type="term" value="F:phosphomannomutase activity"/>
    <property type="evidence" value="ECO:0007669"/>
    <property type="project" value="TreeGrafter"/>
</dbReference>
<dbReference type="InterPro" id="IPR036900">
    <property type="entry name" value="A-D-PHexomutase_C_sf"/>
</dbReference>